<feature type="region of interest" description="Disordered" evidence="12">
    <location>
        <begin position="99"/>
        <end position="147"/>
    </location>
</feature>
<feature type="active site" evidence="10">
    <location>
        <position position="1424"/>
    </location>
</feature>
<feature type="transmembrane region" description="Helical" evidence="13">
    <location>
        <begin position="417"/>
        <end position="443"/>
    </location>
</feature>
<dbReference type="InterPro" id="IPR027417">
    <property type="entry name" value="P-loop_NTPase"/>
</dbReference>
<keyword evidence="3" id="KW-0547">Nucleotide-binding</keyword>
<evidence type="ECO:0000256" key="6">
    <source>
        <dbReference type="ARBA" id="ARBA00022825"/>
    </source>
</evidence>
<keyword evidence="7" id="KW-0067">ATP-binding</keyword>
<evidence type="ECO:0000256" key="5">
    <source>
        <dbReference type="ARBA" id="ARBA00022801"/>
    </source>
</evidence>
<dbReference type="HAMAP" id="MF_00148">
    <property type="entry name" value="UDG"/>
    <property type="match status" value="1"/>
</dbReference>
<feature type="domain" description="Lon N-terminal" evidence="15">
    <location>
        <begin position="476"/>
        <end position="749"/>
    </location>
</feature>
<evidence type="ECO:0000256" key="1">
    <source>
        <dbReference type="ARBA" id="ARBA00008184"/>
    </source>
</evidence>
<dbReference type="Pfam" id="PF03167">
    <property type="entry name" value="UDG"/>
    <property type="match status" value="1"/>
</dbReference>
<dbReference type="SMART" id="SM00986">
    <property type="entry name" value="UDG"/>
    <property type="match status" value="1"/>
</dbReference>
<dbReference type="SMART" id="SM00987">
    <property type="entry name" value="UreE_C"/>
    <property type="match status" value="1"/>
</dbReference>
<dbReference type="GO" id="GO:0005739">
    <property type="term" value="C:mitochondrion"/>
    <property type="evidence" value="ECO:0007669"/>
    <property type="project" value="UniProtKB-SubCell"/>
</dbReference>
<comment type="subcellular location">
    <subcellularLocation>
        <location evidence="9">Mitochondrion</location>
    </subcellularLocation>
    <subcellularLocation>
        <location evidence="9">Nucleus</location>
    </subcellularLocation>
</comment>
<feature type="region of interest" description="Disordered" evidence="12">
    <location>
        <begin position="1313"/>
        <end position="1358"/>
    </location>
</feature>
<dbReference type="GO" id="GO:0005524">
    <property type="term" value="F:ATP binding"/>
    <property type="evidence" value="ECO:0007669"/>
    <property type="project" value="UniProtKB-KW"/>
</dbReference>
<evidence type="ECO:0000256" key="8">
    <source>
        <dbReference type="ARBA" id="ARBA00023204"/>
    </source>
</evidence>
<protein>
    <recommendedName>
        <fullName evidence="9">Uracil-DNA glycosylase</fullName>
        <shortName evidence="9">UDG</shortName>
        <ecNumber evidence="9">3.2.2.27</ecNumber>
    </recommendedName>
</protein>
<dbReference type="Gene3D" id="3.40.50.300">
    <property type="entry name" value="P-loop containing nucleotide triphosphate hydrolases"/>
    <property type="match status" value="1"/>
</dbReference>
<dbReference type="PANTHER" id="PTHR10046">
    <property type="entry name" value="ATP DEPENDENT LON PROTEASE FAMILY MEMBER"/>
    <property type="match status" value="1"/>
</dbReference>
<dbReference type="PROSITE" id="PS00130">
    <property type="entry name" value="U_DNA_GLYCOSYLASE"/>
    <property type="match status" value="1"/>
</dbReference>
<keyword evidence="9" id="KW-0539">Nucleus</keyword>
<dbReference type="PROSITE" id="PS51787">
    <property type="entry name" value="LON_N"/>
    <property type="match status" value="1"/>
</dbReference>
<dbReference type="Gene3D" id="3.40.470.10">
    <property type="entry name" value="Uracil-DNA glycosylase-like domain"/>
    <property type="match status" value="1"/>
</dbReference>
<evidence type="ECO:0000256" key="12">
    <source>
        <dbReference type="SAM" id="MobiDB-lite"/>
    </source>
</evidence>
<evidence type="ECO:0000256" key="7">
    <source>
        <dbReference type="ARBA" id="ARBA00022840"/>
    </source>
</evidence>
<dbReference type="InterPro" id="IPR036895">
    <property type="entry name" value="Uracil-DNA_glycosylase-like_sf"/>
</dbReference>
<proteinExistence type="inferred from homology"/>
<comment type="similarity">
    <text evidence="1 9">Belongs to the uracil-DNA glycosylase (UDG) superfamily. UNG family.</text>
</comment>
<dbReference type="CDD" id="cd10027">
    <property type="entry name" value="UDG-F1-like"/>
    <property type="match status" value="1"/>
</dbReference>
<evidence type="ECO:0000256" key="11">
    <source>
        <dbReference type="PROSITE-ProRule" id="PRU10072"/>
    </source>
</evidence>
<dbReference type="Pfam" id="PF00004">
    <property type="entry name" value="AAA"/>
    <property type="match status" value="1"/>
</dbReference>
<dbReference type="Pfam" id="PF22667">
    <property type="entry name" value="Lon_lid"/>
    <property type="match status" value="1"/>
</dbReference>
<evidence type="ECO:0000256" key="3">
    <source>
        <dbReference type="ARBA" id="ARBA00022741"/>
    </source>
</evidence>
<feature type="domain" description="Lon proteolytic" evidence="14">
    <location>
        <begin position="1322"/>
        <end position="1518"/>
    </location>
</feature>
<dbReference type="Gene3D" id="3.30.230.10">
    <property type="match status" value="1"/>
</dbReference>
<dbReference type="GO" id="GO:0030163">
    <property type="term" value="P:protein catabolic process"/>
    <property type="evidence" value="ECO:0007669"/>
    <property type="project" value="InterPro"/>
</dbReference>
<dbReference type="InterPro" id="IPR003111">
    <property type="entry name" value="Lon_prtase_N"/>
</dbReference>
<dbReference type="GO" id="GO:0016887">
    <property type="term" value="F:ATP hydrolysis activity"/>
    <property type="evidence" value="ECO:0007669"/>
    <property type="project" value="InterPro"/>
</dbReference>
<keyword evidence="9" id="KW-0496">Mitochondrion</keyword>
<dbReference type="Gene3D" id="1.10.8.60">
    <property type="match status" value="1"/>
</dbReference>
<dbReference type="EMBL" id="FLQU01000582">
    <property type="protein sequence ID" value="SBS87575.1"/>
    <property type="molecule type" value="Genomic_DNA"/>
</dbReference>
<dbReference type="GO" id="GO:0006284">
    <property type="term" value="P:base-excision repair"/>
    <property type="evidence" value="ECO:0007669"/>
    <property type="project" value="UniProtKB-UniRule"/>
</dbReference>
<dbReference type="NCBIfam" id="NF003592">
    <property type="entry name" value="PRK05254.1-5"/>
    <property type="match status" value="1"/>
</dbReference>
<sequence length="1531" mass="175965">MDDEHFFLHLEAMHLSEVVLDKEKVFTSEGARKKVILPILSAPPFLLMNKVNAQKTIDCFFTVKRKKSITGDNGIETQYSLETSASTRFEGIVSKENNKKRKISDSKEMEQNGNEINLDKKDTFTDNRETEKKKEGEEPINSYSDSSFKAASNFKSDSHPDYMEEIKKLMHAEWYEHLKDELKKKYFQNMYLKIKEERKTKVIYPPERLVFNAFLKTPLSKIKVVIVGQDPYHQKDQAMGLCFSVPVGVKIPPSLKNILKEIKQKSTHGNLMSWSEQGVFLLNTSLTVEENKPASHKNYGWETFTDQVINIINQKKQNIIFMLWGNFAIKKCSKIDTTKHFILKAGHPSPLSIKHFVNCDHFNKCNGILAQKGLSPIKQSNGDGSGGGSDGSSRDDDYTHSLIYICDSPAPHCDTFILFYFILFFFFFTATILAFMQTLLAVIRCGKKELFRTGRNFYRSSNVSSRHNEVKSLKEIFCFCLLNKPLFPGLSYVLNADRSIIRILEDKKKKSKISKKTYIGLFFNRKAENDLTYDLFSDEDFDGNILSSNKVYEGKNGKEKDLHRLFQIVRKDIDYITDLGDIYEYGCIGVIKHIIVCDESDELTGSDSITGINVLCNREQGREEMRNLGRITVEILEKVKMKKWKGKNIAEIDIVYSNKYNIDKDSRKKIKIYQIEIVEKIKELININSKNSYEYKYILNNYNIKNINNLINFIGNITINKNSNVQKLFEINNLQDKLIKCIELLNEDIFIFKIKNEIINNLNNKFLKDKKDLFLNEYINILKKKIGQKTDHEIIYDSFFKKFNSIKYYLEEDSIITISREIDKFVLYNENCNDYPSTYQYLNTILSIPFGKYAHINNDINLCEKILDDCHYGLNEVKKYIIEFLGLYILNKDIKPKTLLLVGYPGVGKTSICKSISISLNIPYYVINMNNIHNMNELIGHRKTYVNSYEGKIVNSLITTKVMNPLILLDEFDKISFVNTNIYNTLLNIFDTKQNTNFKDQYVNFPIDISNAFFVCTANCIDNIPDVLLDRMEIIYVYPYTNSEKCLIFKNYLKRKIQQETSVTNDHLVISDGMILYIIQNYTNENGVRQLYNVLYSIYRRRAYLLLKGVTKKVELNENNIHELNNFVNLESIKWKRGSSHTLPSIAGSTKSLAFTDNGGQIVTIEVCGLMSPYLVNCETSGSEAFFPNDSNTHLYGTNTPQGHLNRNSTIKNATTHLSNRYGTKMGRSANDNLEKFHHNNIYTHECGKENHGYTHIIEEESYNKNIAMGSELHKLHLEHDNGSVSKKRYSFVKDLNEFPSISTDELDNSNLGVHPYGKNSTLPTGESTMHNWPTLQRGKSVGDTGSTSNVQFTPRLDIQEERKRKNMQCNIIITGNVGKVMQESIIIANTYSINLLSSIIPNFEAEYLHINLSECDIKKDGPSAGINFVTAIISYYLKIAVDNSLCMTGEITLNGHIQKIGGLMEKVIVAKNFGIRKLMIPRDNVQEYELLPNYVKEDIQVSYVHHYYEIFTSLFTNVGKGPKKGGSPSL</sequence>
<dbReference type="SMART" id="SM00382">
    <property type="entry name" value="AAA"/>
    <property type="match status" value="1"/>
</dbReference>
<dbReference type="GO" id="GO:0005634">
    <property type="term" value="C:nucleus"/>
    <property type="evidence" value="ECO:0007669"/>
    <property type="project" value="UniProtKB-SubCell"/>
</dbReference>
<keyword evidence="2 10" id="KW-0645">Protease</keyword>
<dbReference type="InterPro" id="IPR054594">
    <property type="entry name" value="Lon_lid"/>
</dbReference>
<evidence type="ECO:0000259" key="15">
    <source>
        <dbReference type="PROSITE" id="PS51787"/>
    </source>
</evidence>
<feature type="active site" evidence="10">
    <location>
        <position position="1467"/>
    </location>
</feature>
<dbReference type="Gene3D" id="1.20.58.1480">
    <property type="match status" value="1"/>
</dbReference>
<feature type="transmembrane region" description="Helical" evidence="13">
    <location>
        <begin position="476"/>
        <end position="494"/>
    </location>
</feature>
<feature type="compositionally biased region" description="Polar residues" evidence="12">
    <location>
        <begin position="1319"/>
        <end position="1335"/>
    </location>
</feature>
<dbReference type="InterPro" id="IPR005122">
    <property type="entry name" value="Uracil-DNA_glycosylase-like"/>
</dbReference>
<dbReference type="NCBIfam" id="NF003589">
    <property type="entry name" value="PRK05254.1-2"/>
    <property type="match status" value="1"/>
</dbReference>
<feature type="active site" description="Proton acceptor" evidence="9 11">
    <location>
        <position position="230"/>
    </location>
</feature>
<dbReference type="InterPro" id="IPR014721">
    <property type="entry name" value="Ribsml_uS5_D2-typ_fold_subgr"/>
</dbReference>
<keyword evidence="6 10" id="KW-0720">Serine protease</keyword>
<name>A0A1A8W471_PLAOA</name>
<dbReference type="GO" id="GO:0006508">
    <property type="term" value="P:proteolysis"/>
    <property type="evidence" value="ECO:0007669"/>
    <property type="project" value="UniProtKB-KW"/>
</dbReference>
<evidence type="ECO:0000313" key="16">
    <source>
        <dbReference type="EMBL" id="SBS87575.1"/>
    </source>
</evidence>
<dbReference type="SUPFAM" id="SSF52141">
    <property type="entry name" value="Uracil-DNA glycosylase-like"/>
    <property type="match status" value="1"/>
</dbReference>
<keyword evidence="8 9" id="KW-0234">DNA repair</keyword>
<dbReference type="GO" id="GO:0004844">
    <property type="term" value="F:uracil DNA N-glycosylase activity"/>
    <property type="evidence" value="ECO:0007669"/>
    <property type="project" value="UniProtKB-UniRule"/>
</dbReference>
<dbReference type="PRINTS" id="PR00830">
    <property type="entry name" value="ENDOLAPTASE"/>
</dbReference>
<dbReference type="SMART" id="SM00464">
    <property type="entry name" value="LON"/>
    <property type="match status" value="1"/>
</dbReference>
<dbReference type="PROSITE" id="PS51786">
    <property type="entry name" value="LON_PROTEOLYTIC"/>
    <property type="match status" value="1"/>
</dbReference>
<dbReference type="InterPro" id="IPR003593">
    <property type="entry name" value="AAA+_ATPase"/>
</dbReference>
<dbReference type="InterPro" id="IPR008269">
    <property type="entry name" value="Lon_proteolytic"/>
</dbReference>
<keyword evidence="5 9" id="KW-0378">Hydrolase</keyword>
<dbReference type="NCBIfam" id="NF003588">
    <property type="entry name" value="PRK05254.1-1"/>
    <property type="match status" value="1"/>
</dbReference>
<dbReference type="SUPFAM" id="SSF54211">
    <property type="entry name" value="Ribosomal protein S5 domain 2-like"/>
    <property type="match status" value="1"/>
</dbReference>
<evidence type="ECO:0000259" key="14">
    <source>
        <dbReference type="PROSITE" id="PS51786"/>
    </source>
</evidence>
<feature type="compositionally biased region" description="Basic and acidic residues" evidence="12">
    <location>
        <begin position="117"/>
        <end position="137"/>
    </location>
</feature>
<evidence type="ECO:0000313" key="17">
    <source>
        <dbReference type="Proteomes" id="UP000078560"/>
    </source>
</evidence>
<reference evidence="17" key="1">
    <citation type="submission" date="2016-05" db="EMBL/GenBank/DDBJ databases">
        <authorList>
            <person name="Naeem Raeece"/>
        </authorList>
    </citation>
    <scope>NUCLEOTIDE SEQUENCE [LARGE SCALE GENOMIC DNA]</scope>
</reference>
<evidence type="ECO:0000256" key="10">
    <source>
        <dbReference type="PROSITE-ProRule" id="PRU01122"/>
    </source>
</evidence>
<dbReference type="SUPFAM" id="SSF52540">
    <property type="entry name" value="P-loop containing nucleoside triphosphate hydrolases"/>
    <property type="match status" value="1"/>
</dbReference>
<feature type="compositionally biased region" description="Polar residues" evidence="12">
    <location>
        <begin position="1344"/>
        <end position="1353"/>
    </location>
</feature>
<dbReference type="InterPro" id="IPR018085">
    <property type="entry name" value="Ura-DNA_Glyclase_AS"/>
</dbReference>
<gene>
    <name evidence="16" type="ORF">POVCU2_0043410</name>
</gene>
<keyword evidence="13" id="KW-0472">Membrane</keyword>
<comment type="catalytic activity">
    <reaction evidence="9">
        <text>Hydrolyzes single-stranded DNA or mismatched double-stranded DNA and polynucleotides, releasing free uracil.</text>
        <dbReference type="EC" id="3.2.2.27"/>
    </reaction>
</comment>
<dbReference type="InterPro" id="IPR003959">
    <property type="entry name" value="ATPase_AAA_core"/>
</dbReference>
<organism evidence="16 17">
    <name type="scientific">Plasmodium ovale curtisi</name>
    <dbReference type="NCBI Taxonomy" id="864141"/>
    <lineage>
        <taxon>Eukaryota</taxon>
        <taxon>Sar</taxon>
        <taxon>Alveolata</taxon>
        <taxon>Apicomplexa</taxon>
        <taxon>Aconoidasida</taxon>
        <taxon>Haemosporida</taxon>
        <taxon>Plasmodiidae</taxon>
        <taxon>Plasmodium</taxon>
        <taxon>Plasmodium (Plasmodium)</taxon>
    </lineage>
</organism>
<dbReference type="Proteomes" id="UP000078560">
    <property type="component" value="Unassembled WGS sequence"/>
</dbReference>
<comment type="function">
    <text evidence="9">Excises uracil residues from the DNA which can arise as a result of misincorporation of dUMP residues by DNA polymerase or due to deamination of cytosine.</text>
</comment>
<dbReference type="GO" id="GO:0004176">
    <property type="term" value="F:ATP-dependent peptidase activity"/>
    <property type="evidence" value="ECO:0007669"/>
    <property type="project" value="UniProtKB-UniRule"/>
</dbReference>
<accession>A0A1A8W471</accession>
<keyword evidence="4 9" id="KW-0227">DNA damage</keyword>
<dbReference type="Pfam" id="PF02190">
    <property type="entry name" value="LON_substr_bdg"/>
    <property type="match status" value="1"/>
</dbReference>
<evidence type="ECO:0000256" key="13">
    <source>
        <dbReference type="SAM" id="Phobius"/>
    </source>
</evidence>
<dbReference type="InterPro" id="IPR002043">
    <property type="entry name" value="UDG_fam1"/>
</dbReference>
<dbReference type="Pfam" id="PF05362">
    <property type="entry name" value="Lon_C"/>
    <property type="match status" value="1"/>
</dbReference>
<dbReference type="InterPro" id="IPR020568">
    <property type="entry name" value="Ribosomal_Su5_D2-typ_SF"/>
</dbReference>
<keyword evidence="13" id="KW-1133">Transmembrane helix</keyword>
<evidence type="ECO:0000256" key="9">
    <source>
        <dbReference type="HAMAP-Rule" id="MF_03166"/>
    </source>
</evidence>
<dbReference type="EC" id="3.2.2.27" evidence="9"/>
<keyword evidence="13" id="KW-0812">Transmembrane</keyword>
<evidence type="ECO:0000256" key="2">
    <source>
        <dbReference type="ARBA" id="ARBA00022670"/>
    </source>
</evidence>
<comment type="similarity">
    <text evidence="10">Belongs to the peptidase S16 family.</text>
</comment>
<dbReference type="InterPro" id="IPR027065">
    <property type="entry name" value="Lon_Prtase"/>
</dbReference>
<evidence type="ECO:0000256" key="4">
    <source>
        <dbReference type="ARBA" id="ARBA00022763"/>
    </source>
</evidence>
<dbReference type="GO" id="GO:0004252">
    <property type="term" value="F:serine-type endopeptidase activity"/>
    <property type="evidence" value="ECO:0007669"/>
    <property type="project" value="UniProtKB-UniRule"/>
</dbReference>
<dbReference type="NCBIfam" id="TIGR00628">
    <property type="entry name" value="ung"/>
    <property type="match status" value="1"/>
</dbReference>